<evidence type="ECO:0000313" key="3">
    <source>
        <dbReference type="EMBL" id="AWX45891.1"/>
    </source>
</evidence>
<dbReference type="KEGG" id="spon:HME9304_02922"/>
<dbReference type="SUPFAM" id="SSF54593">
    <property type="entry name" value="Glyoxalase/Bleomycin resistance protein/Dihydroxybiphenyl dioxygenase"/>
    <property type="match status" value="1"/>
</dbReference>
<sequence length="154" mass="17960">MMKKIIILFALVLLMQSYGQENGPNFNFTFDHQSLVVTKLRETGDFYKNVFGFEEIPHPEKKLGFRWFSIYGNSQLHLIKKDIVEFKKDKSIHLCLAIGSLEKFIEHLIKNNIDFYDWPGNKGSVTDRADGVKQIYIQDPEGYWIEINTATHKS</sequence>
<dbReference type="InterPro" id="IPR004360">
    <property type="entry name" value="Glyas_Fos-R_dOase_dom"/>
</dbReference>
<dbReference type="Gene3D" id="3.10.180.10">
    <property type="entry name" value="2,3-Dihydroxybiphenyl 1,2-Dioxygenase, domain 1"/>
    <property type="match status" value="1"/>
</dbReference>
<evidence type="ECO:0000256" key="1">
    <source>
        <dbReference type="SAM" id="SignalP"/>
    </source>
</evidence>
<proteinExistence type="predicted"/>
<dbReference type="PROSITE" id="PS51819">
    <property type="entry name" value="VOC"/>
    <property type="match status" value="1"/>
</dbReference>
<feature type="chain" id="PRO_5016365545" evidence="1">
    <location>
        <begin position="20"/>
        <end position="154"/>
    </location>
</feature>
<dbReference type="Pfam" id="PF00903">
    <property type="entry name" value="Glyoxalase"/>
    <property type="match status" value="1"/>
</dbReference>
<dbReference type="RefSeq" id="WP_239023296.1">
    <property type="nucleotide sequence ID" value="NZ_CP030104.1"/>
</dbReference>
<dbReference type="AlphaFoldDB" id="A0A2Z4LVG2"/>
<dbReference type="GO" id="GO:0004462">
    <property type="term" value="F:lactoylglutathione lyase activity"/>
    <property type="evidence" value="ECO:0007669"/>
    <property type="project" value="UniProtKB-EC"/>
</dbReference>
<evidence type="ECO:0000259" key="2">
    <source>
        <dbReference type="PROSITE" id="PS51819"/>
    </source>
</evidence>
<protein>
    <submittedName>
        <fullName evidence="3">Lactoylglutathione lyase</fullName>
        <ecNumber evidence="3">4.4.1.5</ecNumber>
    </submittedName>
</protein>
<keyword evidence="3" id="KW-0456">Lyase</keyword>
<reference evidence="3 4" key="1">
    <citation type="submission" date="2018-06" db="EMBL/GenBank/DDBJ databases">
        <title>Spongiibacterium sp. HME9304 Genome sequencing and assembly.</title>
        <authorList>
            <person name="Kang H."/>
            <person name="Kim H."/>
            <person name="Joh K."/>
        </authorList>
    </citation>
    <scope>NUCLEOTIDE SEQUENCE [LARGE SCALE GENOMIC DNA]</scope>
    <source>
        <strain evidence="3 4">HME9304</strain>
    </source>
</reference>
<evidence type="ECO:0000313" key="4">
    <source>
        <dbReference type="Proteomes" id="UP000248536"/>
    </source>
</evidence>
<dbReference type="PANTHER" id="PTHR46142">
    <property type="match status" value="1"/>
</dbReference>
<gene>
    <name evidence="3" type="ORF">HME9304_02922</name>
</gene>
<accession>A0A2Z4LVG2</accession>
<feature type="signal peptide" evidence="1">
    <location>
        <begin position="1"/>
        <end position="19"/>
    </location>
</feature>
<keyword evidence="1" id="KW-0732">Signal</keyword>
<dbReference type="EMBL" id="CP030104">
    <property type="protein sequence ID" value="AWX45891.1"/>
    <property type="molecule type" value="Genomic_DNA"/>
</dbReference>
<dbReference type="PANTHER" id="PTHR46142:SF3">
    <property type="entry name" value="F18B13.24 PROTEIN"/>
    <property type="match status" value="1"/>
</dbReference>
<dbReference type="EC" id="4.4.1.5" evidence="3"/>
<name>A0A2Z4LVG2_9FLAO</name>
<dbReference type="Proteomes" id="UP000248536">
    <property type="component" value="Chromosome"/>
</dbReference>
<dbReference type="InterPro" id="IPR037523">
    <property type="entry name" value="VOC_core"/>
</dbReference>
<organism evidence="3 4">
    <name type="scientific">Flagellimonas maritima</name>
    <dbReference type="NCBI Taxonomy" id="1383885"/>
    <lineage>
        <taxon>Bacteria</taxon>
        <taxon>Pseudomonadati</taxon>
        <taxon>Bacteroidota</taxon>
        <taxon>Flavobacteriia</taxon>
        <taxon>Flavobacteriales</taxon>
        <taxon>Flavobacteriaceae</taxon>
        <taxon>Flagellimonas</taxon>
    </lineage>
</organism>
<keyword evidence="4" id="KW-1185">Reference proteome</keyword>
<feature type="domain" description="VOC" evidence="2">
    <location>
        <begin position="29"/>
        <end position="150"/>
    </location>
</feature>
<dbReference type="InterPro" id="IPR029068">
    <property type="entry name" value="Glyas_Bleomycin-R_OHBP_Dase"/>
</dbReference>